<keyword evidence="7" id="KW-1185">Reference proteome</keyword>
<comment type="subcellular location">
    <subcellularLocation>
        <location evidence="1">Cell envelope</location>
    </subcellularLocation>
</comment>
<dbReference type="CDD" id="cd01536">
    <property type="entry name" value="PBP1_ABC_sugar_binding-like"/>
    <property type="match status" value="1"/>
</dbReference>
<protein>
    <submittedName>
        <fullName evidence="6">ABC-type sugar transport system substrate-binding protein</fullName>
    </submittedName>
</protein>
<comment type="caution">
    <text evidence="6">The sequence shown here is derived from an EMBL/GenBank/DDBJ whole genome shotgun (WGS) entry which is preliminary data.</text>
</comment>
<organism evidence="6 7">
    <name type="scientific">Labrys wisconsinensis</name>
    <dbReference type="NCBI Taxonomy" id="425677"/>
    <lineage>
        <taxon>Bacteria</taxon>
        <taxon>Pseudomonadati</taxon>
        <taxon>Pseudomonadota</taxon>
        <taxon>Alphaproteobacteria</taxon>
        <taxon>Hyphomicrobiales</taxon>
        <taxon>Xanthobacteraceae</taxon>
        <taxon>Labrys</taxon>
    </lineage>
</organism>
<gene>
    <name evidence="6" type="ORF">QO011_003620</name>
</gene>
<dbReference type="InterPro" id="IPR006311">
    <property type="entry name" value="TAT_signal"/>
</dbReference>
<feature type="signal peptide" evidence="4">
    <location>
        <begin position="1"/>
        <end position="31"/>
    </location>
</feature>
<evidence type="ECO:0000259" key="5">
    <source>
        <dbReference type="Pfam" id="PF13407"/>
    </source>
</evidence>
<evidence type="ECO:0000256" key="3">
    <source>
        <dbReference type="ARBA" id="ARBA00022729"/>
    </source>
</evidence>
<dbReference type="SUPFAM" id="SSF53822">
    <property type="entry name" value="Periplasmic binding protein-like I"/>
    <property type="match status" value="1"/>
</dbReference>
<proteinExistence type="inferred from homology"/>
<evidence type="ECO:0000256" key="4">
    <source>
        <dbReference type="SAM" id="SignalP"/>
    </source>
</evidence>
<keyword evidence="6" id="KW-0762">Sugar transport</keyword>
<dbReference type="InterPro" id="IPR028082">
    <property type="entry name" value="Peripla_BP_I"/>
</dbReference>
<reference evidence="6 7" key="1">
    <citation type="submission" date="2023-07" db="EMBL/GenBank/DDBJ databases">
        <title>Genomic Encyclopedia of Type Strains, Phase IV (KMG-IV): sequencing the most valuable type-strain genomes for metagenomic binning, comparative biology and taxonomic classification.</title>
        <authorList>
            <person name="Goeker M."/>
        </authorList>
    </citation>
    <scope>NUCLEOTIDE SEQUENCE [LARGE SCALE GENOMIC DNA]</scope>
    <source>
        <strain evidence="6 7">DSM 19619</strain>
    </source>
</reference>
<evidence type="ECO:0000313" key="7">
    <source>
        <dbReference type="Proteomes" id="UP001242480"/>
    </source>
</evidence>
<keyword evidence="3 4" id="KW-0732">Signal</keyword>
<name>A0ABU0J8J5_9HYPH</name>
<evidence type="ECO:0000256" key="1">
    <source>
        <dbReference type="ARBA" id="ARBA00004196"/>
    </source>
</evidence>
<keyword evidence="6" id="KW-0813">Transport</keyword>
<evidence type="ECO:0000256" key="2">
    <source>
        <dbReference type="ARBA" id="ARBA00007639"/>
    </source>
</evidence>
<dbReference type="PANTHER" id="PTHR46847:SF1">
    <property type="entry name" value="D-ALLOSE-BINDING PERIPLASMIC PROTEIN-RELATED"/>
    <property type="match status" value="1"/>
</dbReference>
<comment type="similarity">
    <text evidence="2">Belongs to the bacterial solute-binding protein 2 family.</text>
</comment>
<dbReference type="EMBL" id="JAUSVX010000006">
    <property type="protein sequence ID" value="MDQ0470601.1"/>
    <property type="molecule type" value="Genomic_DNA"/>
</dbReference>
<dbReference type="PANTHER" id="PTHR46847">
    <property type="entry name" value="D-ALLOSE-BINDING PERIPLASMIC PROTEIN-RELATED"/>
    <property type="match status" value="1"/>
</dbReference>
<feature type="domain" description="Periplasmic binding protein" evidence="5">
    <location>
        <begin position="36"/>
        <end position="307"/>
    </location>
</feature>
<sequence length="340" mass="35349">MTARFTRRQAGIAMLGAGAALALGSASSAGAAVKKIAVLPKTLINDVFQIKIAEAAEQAAARLGIPIERFASSSDVAVQDQINIIEALIARGEFGGIVLAATVARGLGNVVRKARQAGLYVVLVDSRTDGDDFVTVIQTDNVKAAGVGADYSARLIGEKGIVAMLEGEPGGETAAQRTQGFHEGIGKYPGIELVSSIGGHWTLPGGVEATEAIIAGHKDLDLIFAASDMMGVGARQVLDRAAKKAQASGDAAQARKFSDVRIVGFDGVAEAVRQIWAGKFSGTVAQRPDIMGSKAVEILAQLMRGEKTPADIPRRIDSGMMLVTPENVDAYAKEIGVEKA</sequence>
<dbReference type="RefSeq" id="WP_307274694.1">
    <property type="nucleotide sequence ID" value="NZ_JAUSVX010000006.1"/>
</dbReference>
<feature type="chain" id="PRO_5046391870" evidence="4">
    <location>
        <begin position="32"/>
        <end position="340"/>
    </location>
</feature>
<dbReference type="Gene3D" id="3.40.50.2300">
    <property type="match status" value="2"/>
</dbReference>
<accession>A0ABU0J8J5</accession>
<dbReference type="PROSITE" id="PS51318">
    <property type="entry name" value="TAT"/>
    <property type="match status" value="1"/>
</dbReference>
<dbReference type="Pfam" id="PF13407">
    <property type="entry name" value="Peripla_BP_4"/>
    <property type="match status" value="1"/>
</dbReference>
<dbReference type="InterPro" id="IPR025997">
    <property type="entry name" value="SBP_2_dom"/>
</dbReference>
<evidence type="ECO:0000313" key="6">
    <source>
        <dbReference type="EMBL" id="MDQ0470601.1"/>
    </source>
</evidence>
<dbReference type="Proteomes" id="UP001242480">
    <property type="component" value="Unassembled WGS sequence"/>
</dbReference>